<name>A0A7T8KB31_CALRO</name>
<keyword evidence="2" id="KW-1185">Reference proteome</keyword>
<evidence type="ECO:0000313" key="2">
    <source>
        <dbReference type="Proteomes" id="UP000595437"/>
    </source>
</evidence>
<dbReference type="Proteomes" id="UP000595437">
    <property type="component" value="Chromosome 3"/>
</dbReference>
<sequence>MYSDPVNKLYILSSCPFCRSSTGSTNCSSRTVAINLKCWSACWNSSALCLREW</sequence>
<organism evidence="1 2">
    <name type="scientific">Caligus rogercresseyi</name>
    <name type="common">Sea louse</name>
    <dbReference type="NCBI Taxonomy" id="217165"/>
    <lineage>
        <taxon>Eukaryota</taxon>
        <taxon>Metazoa</taxon>
        <taxon>Ecdysozoa</taxon>
        <taxon>Arthropoda</taxon>
        <taxon>Crustacea</taxon>
        <taxon>Multicrustacea</taxon>
        <taxon>Hexanauplia</taxon>
        <taxon>Copepoda</taxon>
        <taxon>Siphonostomatoida</taxon>
        <taxon>Caligidae</taxon>
        <taxon>Caligus</taxon>
    </lineage>
</organism>
<dbReference type="EMBL" id="CP045892">
    <property type="protein sequence ID" value="QQP52436.1"/>
    <property type="molecule type" value="Genomic_DNA"/>
</dbReference>
<evidence type="ECO:0000313" key="1">
    <source>
        <dbReference type="EMBL" id="QQP52436.1"/>
    </source>
</evidence>
<proteinExistence type="predicted"/>
<protein>
    <submittedName>
        <fullName evidence="1">Uncharacterized protein</fullName>
    </submittedName>
</protein>
<reference evidence="2" key="1">
    <citation type="submission" date="2021-01" db="EMBL/GenBank/DDBJ databases">
        <title>Caligus Genome Assembly.</title>
        <authorList>
            <person name="Gallardo-Escarate C."/>
        </authorList>
    </citation>
    <scope>NUCLEOTIDE SEQUENCE [LARGE SCALE GENOMIC DNA]</scope>
</reference>
<gene>
    <name evidence="1" type="ORF">FKW44_004592</name>
</gene>
<accession>A0A7T8KB31</accession>
<dbReference type="AlphaFoldDB" id="A0A7T8KB31"/>